<sequence>MRPNYRLSETFVVRVAGLPVTAVDGLRCETTWQAVQEILAVRRHLAAEGRALADDLYSVIALAGSGGVRRPRLVSLRRAFFNRRRPNRVIWSDRDLLGLPRTLLARAEEWTRLWDRHRDLLDGLDGLLAADLRDVRGSLRAHASQDAFRHGLVQGNPALAVELGRWLRSPREPLDRKTELRLTRYLTRAAVKTSPYATFTLSGLGHWTGHGPAVRVAGPPAWRSAVEPNAWLVRKLAHHLLTDPGRAGHVRVRVNPSTTRDGERLWFVGERIAGAYARGPVLQCLAFDGTLAELYALLGRHGDAGTVRDYIAGLLRLGLLELLPPFADQSPDHLGELLRWAELPADAQPLADTQPPADAPPPPVVQTLRQLHTDLAAYPETRCAERRAELREHIAAGFAAALPGQELPERNLFHENAVLTQQVLRCVPEHWQGALDDLDRVRRLLPVFQHDTLVKLVAAHAFAEHFGPGARVPLVRFYRELTDEPAAALAELRTVLFPAPDTRHAPTDSAIPAVRELAALRARTLDALRTAAPGPDGTAQIAPELLPCGPPPADSVAFYVQRTDTAPHGPVSLVLNGVGAGYGQAANRVRRMLARVGAPAPGPRHRRDGVLLAESGGIHGSNLNLRPAAVPMELDCPGAVSDRKPEELIPLRELVVSYDQGSRSLRLSHGPDGPRVRPLHLGTMAGPLLPPLLRLLVQTFGETPNPAAATWTIFAGLPAEPPREVVARPRLAIGRVTVARASWCVRADGVPVRHPGETDAGYLVRLAAWFADNEIPTRCFVRMLGGPDPVAGRDPKPMYLDLAAWNLVALFERQLKDPGHLVVFHELLPAPEAAPRFPDAGRRVTEYVVELSAPEVRHDG</sequence>
<reference evidence="3" key="1">
    <citation type="journal article" date="2019" name="Int. J. Syst. Evol. Microbiol.">
        <title>The Global Catalogue of Microorganisms (GCM) 10K type strain sequencing project: providing services to taxonomists for standard genome sequencing and annotation.</title>
        <authorList>
            <consortium name="The Broad Institute Genomics Platform"/>
            <consortium name="The Broad Institute Genome Sequencing Center for Infectious Disease"/>
            <person name="Wu L."/>
            <person name="Ma J."/>
        </authorList>
    </citation>
    <scope>NUCLEOTIDE SEQUENCE [LARGE SCALE GENOMIC DNA]</scope>
    <source>
        <strain evidence="3">CECT 8064</strain>
    </source>
</reference>
<keyword evidence="3" id="KW-1185">Reference proteome</keyword>
<comment type="caution">
    <text evidence="2">The sequence shown here is derived from an EMBL/GenBank/DDBJ whole genome shotgun (WGS) entry which is preliminary data.</text>
</comment>
<dbReference type="InterPro" id="IPR006827">
    <property type="entry name" value="Lant_deHydtase_N"/>
</dbReference>
<dbReference type="EMBL" id="JBHSFS010000022">
    <property type="protein sequence ID" value="MFC4517544.1"/>
    <property type="molecule type" value="Genomic_DNA"/>
</dbReference>
<dbReference type="Proteomes" id="UP001595990">
    <property type="component" value="Unassembled WGS sequence"/>
</dbReference>
<feature type="domain" description="Lantibiotic dehydratase N-terminal" evidence="1">
    <location>
        <begin position="146"/>
        <end position="475"/>
    </location>
</feature>
<evidence type="ECO:0000259" key="1">
    <source>
        <dbReference type="Pfam" id="PF04738"/>
    </source>
</evidence>
<gene>
    <name evidence="2" type="ORF">ACFPEN_32115</name>
</gene>
<proteinExistence type="predicted"/>
<evidence type="ECO:0000313" key="2">
    <source>
        <dbReference type="EMBL" id="MFC4517544.1"/>
    </source>
</evidence>
<protein>
    <submittedName>
        <fullName evidence="2">Lantibiotic dehydratase</fullName>
    </submittedName>
</protein>
<accession>A0ABV9BU17</accession>
<organism evidence="2 3">
    <name type="scientific">Streptomyces ehimensis</name>
    <dbReference type="NCBI Taxonomy" id="68195"/>
    <lineage>
        <taxon>Bacteria</taxon>
        <taxon>Bacillati</taxon>
        <taxon>Actinomycetota</taxon>
        <taxon>Actinomycetes</taxon>
        <taxon>Kitasatosporales</taxon>
        <taxon>Streptomycetaceae</taxon>
        <taxon>Streptomyces</taxon>
    </lineage>
</organism>
<name>A0ABV9BU17_9ACTN</name>
<evidence type="ECO:0000313" key="3">
    <source>
        <dbReference type="Proteomes" id="UP001595990"/>
    </source>
</evidence>
<dbReference type="Pfam" id="PF04738">
    <property type="entry name" value="Lant_dehydr_N"/>
    <property type="match status" value="1"/>
</dbReference>
<dbReference type="RefSeq" id="WP_417924106.1">
    <property type="nucleotide sequence ID" value="NZ_JBHSFS010000022.1"/>
</dbReference>